<comment type="caution">
    <text evidence="16">The sequence shown here is derived from an EMBL/GenBank/DDBJ whole genome shotgun (WGS) entry which is preliminary data.</text>
</comment>
<keyword evidence="7" id="KW-0406">Ion transport</keyword>
<keyword evidence="2 11" id="KW-0813">Transport</keyword>
<evidence type="ECO:0000256" key="4">
    <source>
        <dbReference type="ARBA" id="ARBA00022496"/>
    </source>
</evidence>
<keyword evidence="8 12" id="KW-0798">TonB box</keyword>
<dbReference type="InterPro" id="IPR000531">
    <property type="entry name" value="Beta-barrel_TonB"/>
</dbReference>
<feature type="chain" id="PRO_5046867795" evidence="13">
    <location>
        <begin position="29"/>
        <end position="740"/>
    </location>
</feature>
<dbReference type="Proteomes" id="UP001419910">
    <property type="component" value="Unassembled WGS sequence"/>
</dbReference>
<keyword evidence="16" id="KW-0675">Receptor</keyword>
<dbReference type="RefSeq" id="WP_343890101.1">
    <property type="nucleotide sequence ID" value="NZ_BAAAEH010000029.1"/>
</dbReference>
<protein>
    <submittedName>
        <fullName evidence="16">TonB-dependent receptor</fullName>
    </submittedName>
</protein>
<sequence>MKPEMLGFTSTVTIVTALLWAPPATAQAQEAPAPQADQTGVADIIVTAQRREEKLQSVPIAATALTSDELNQKAVTRLGDLQYAAPSLSITDQGLTQSVNIRGIGISSGSPQVANGVATYIDGVFQPPIVTSSSFYDIGSVEVLRGPQGTLVGSNSTGGAIFINTQNPSTDKMKGYAQASYGSYNAVSAEGAVNLPISSTLAVRFAGVTRWRDSYYHDVGSFHNKPDSLDEQAGRIGIMWNPANFRAVAKVEWVDKNTGGYAYRPILTTAFAADRLPDFRELDYNAPTLNHERAFNSSLELRYELDGGIVLRSVSGYTNKRINNLYDTDGGSLLGAHGESPNQTQDQFVREREYTEEINIISPTTGAFNWILGGYAQKNKIDVIIKSLAGAVTDPTDIRNFQDKLTLGAFAQAGYKITPALEVQLGVRYSNYKVTSSGNVVIGAGGPIFGPTGLQVADLAASHNDGRLTGKLGLNWNLGGEGLIYVFAARGYKPGGANSVSSEFGPETVWDYEAGWKSSFFRNHLRTQLGIFYMDYHDFQFDTVEPSTGQSGVVNISNATIKGAEFQAQAKFGGLSFDGGIAYVDSKLAAVTIVNSRALPSIPQYGPQCPAGTPSNPPVCFNYTPFLVTAGGGPNLFSPKWSYNAGVQYEAGLGDGVSLTPRLNYAFVGPRWTNLLYVRATDYLRARGLLSAQLTLKVHDWTIEGYATNLADKVYVSGQSGNNEFYGAPREFGVRVATRF</sequence>
<keyword evidence="4" id="KW-0410">Iron transport</keyword>
<dbReference type="EMBL" id="JBDIME010000023">
    <property type="protein sequence ID" value="MEN2792036.1"/>
    <property type="molecule type" value="Genomic_DNA"/>
</dbReference>
<evidence type="ECO:0000256" key="12">
    <source>
        <dbReference type="RuleBase" id="RU003357"/>
    </source>
</evidence>
<gene>
    <name evidence="16" type="ORF">ABC974_20575</name>
</gene>
<proteinExistence type="inferred from homology"/>
<evidence type="ECO:0000259" key="14">
    <source>
        <dbReference type="Pfam" id="PF00593"/>
    </source>
</evidence>
<dbReference type="InterPro" id="IPR036942">
    <property type="entry name" value="Beta-barrel_TonB_sf"/>
</dbReference>
<evidence type="ECO:0000256" key="7">
    <source>
        <dbReference type="ARBA" id="ARBA00023065"/>
    </source>
</evidence>
<evidence type="ECO:0000256" key="9">
    <source>
        <dbReference type="ARBA" id="ARBA00023136"/>
    </source>
</evidence>
<accession>A0ABU9Y8A2</accession>
<keyword evidence="6" id="KW-0408">Iron</keyword>
<reference evidence="16 17" key="1">
    <citation type="submission" date="2024-05" db="EMBL/GenBank/DDBJ databases">
        <authorList>
            <person name="Liu Q."/>
            <person name="Xin Y.-H."/>
        </authorList>
    </citation>
    <scope>NUCLEOTIDE SEQUENCE [LARGE SCALE GENOMIC DNA]</scope>
    <source>
        <strain evidence="16 17">CGMCC 1.10181</strain>
    </source>
</reference>
<evidence type="ECO:0000313" key="17">
    <source>
        <dbReference type="Proteomes" id="UP001419910"/>
    </source>
</evidence>
<dbReference type="Pfam" id="PF07715">
    <property type="entry name" value="Plug"/>
    <property type="match status" value="1"/>
</dbReference>
<evidence type="ECO:0000256" key="13">
    <source>
        <dbReference type="SAM" id="SignalP"/>
    </source>
</evidence>
<dbReference type="InterPro" id="IPR039426">
    <property type="entry name" value="TonB-dep_rcpt-like"/>
</dbReference>
<keyword evidence="5 11" id="KW-0812">Transmembrane</keyword>
<evidence type="ECO:0000256" key="8">
    <source>
        <dbReference type="ARBA" id="ARBA00023077"/>
    </source>
</evidence>
<evidence type="ECO:0000256" key="1">
    <source>
        <dbReference type="ARBA" id="ARBA00004571"/>
    </source>
</evidence>
<name>A0ABU9Y8A2_9SPHN</name>
<evidence type="ECO:0000256" key="2">
    <source>
        <dbReference type="ARBA" id="ARBA00022448"/>
    </source>
</evidence>
<dbReference type="InterPro" id="IPR012910">
    <property type="entry name" value="Plug_dom"/>
</dbReference>
<keyword evidence="9 11" id="KW-0472">Membrane</keyword>
<organism evidence="16 17">
    <name type="scientific">Sphingomonas oligophenolica</name>
    <dbReference type="NCBI Taxonomy" id="301154"/>
    <lineage>
        <taxon>Bacteria</taxon>
        <taxon>Pseudomonadati</taxon>
        <taxon>Pseudomonadota</taxon>
        <taxon>Alphaproteobacteria</taxon>
        <taxon>Sphingomonadales</taxon>
        <taxon>Sphingomonadaceae</taxon>
        <taxon>Sphingomonas</taxon>
    </lineage>
</organism>
<comment type="similarity">
    <text evidence="11 12">Belongs to the TonB-dependent receptor family.</text>
</comment>
<evidence type="ECO:0000313" key="16">
    <source>
        <dbReference type="EMBL" id="MEN2792036.1"/>
    </source>
</evidence>
<keyword evidence="13" id="KW-0732">Signal</keyword>
<dbReference type="SUPFAM" id="SSF56935">
    <property type="entry name" value="Porins"/>
    <property type="match status" value="1"/>
</dbReference>
<dbReference type="PROSITE" id="PS52016">
    <property type="entry name" value="TONB_DEPENDENT_REC_3"/>
    <property type="match status" value="1"/>
</dbReference>
<dbReference type="Gene3D" id="2.40.170.20">
    <property type="entry name" value="TonB-dependent receptor, beta-barrel domain"/>
    <property type="match status" value="1"/>
</dbReference>
<feature type="domain" description="TonB-dependent receptor plug" evidence="15">
    <location>
        <begin position="55"/>
        <end position="160"/>
    </location>
</feature>
<feature type="domain" description="TonB-dependent receptor-like beta-barrel" evidence="14">
    <location>
        <begin position="268"/>
        <end position="710"/>
    </location>
</feature>
<dbReference type="Pfam" id="PF00593">
    <property type="entry name" value="TonB_dep_Rec_b-barrel"/>
    <property type="match status" value="1"/>
</dbReference>
<evidence type="ECO:0000256" key="10">
    <source>
        <dbReference type="ARBA" id="ARBA00023237"/>
    </source>
</evidence>
<dbReference type="PANTHER" id="PTHR32552:SF81">
    <property type="entry name" value="TONB-DEPENDENT OUTER MEMBRANE RECEPTOR"/>
    <property type="match status" value="1"/>
</dbReference>
<feature type="signal peptide" evidence="13">
    <location>
        <begin position="1"/>
        <end position="28"/>
    </location>
</feature>
<evidence type="ECO:0000256" key="11">
    <source>
        <dbReference type="PROSITE-ProRule" id="PRU01360"/>
    </source>
</evidence>
<dbReference type="PANTHER" id="PTHR32552">
    <property type="entry name" value="FERRICHROME IRON RECEPTOR-RELATED"/>
    <property type="match status" value="1"/>
</dbReference>
<evidence type="ECO:0000256" key="5">
    <source>
        <dbReference type="ARBA" id="ARBA00022692"/>
    </source>
</evidence>
<keyword evidence="17" id="KW-1185">Reference proteome</keyword>
<keyword evidence="10 11" id="KW-0998">Cell outer membrane</keyword>
<keyword evidence="3 11" id="KW-1134">Transmembrane beta strand</keyword>
<comment type="subcellular location">
    <subcellularLocation>
        <location evidence="1 11">Cell outer membrane</location>
        <topology evidence="1 11">Multi-pass membrane protein</topology>
    </subcellularLocation>
</comment>
<evidence type="ECO:0000256" key="6">
    <source>
        <dbReference type="ARBA" id="ARBA00023004"/>
    </source>
</evidence>
<evidence type="ECO:0000256" key="3">
    <source>
        <dbReference type="ARBA" id="ARBA00022452"/>
    </source>
</evidence>
<evidence type="ECO:0000259" key="15">
    <source>
        <dbReference type="Pfam" id="PF07715"/>
    </source>
</evidence>